<proteinExistence type="predicted"/>
<dbReference type="EMBL" id="JAPQKN010000002">
    <property type="protein sequence ID" value="KAJ5167598.1"/>
    <property type="molecule type" value="Genomic_DNA"/>
</dbReference>
<evidence type="ECO:0000313" key="1">
    <source>
        <dbReference type="EMBL" id="KAJ5167598.1"/>
    </source>
</evidence>
<dbReference type="RefSeq" id="XP_056544059.1">
    <property type="nucleotide sequence ID" value="XM_056685317.1"/>
</dbReference>
<comment type="caution">
    <text evidence="1">The sequence shown here is derived from an EMBL/GenBank/DDBJ whole genome shotgun (WGS) entry which is preliminary data.</text>
</comment>
<organism evidence="1 2">
    <name type="scientific">Penicillium canariense</name>
    <dbReference type="NCBI Taxonomy" id="189055"/>
    <lineage>
        <taxon>Eukaryota</taxon>
        <taxon>Fungi</taxon>
        <taxon>Dikarya</taxon>
        <taxon>Ascomycota</taxon>
        <taxon>Pezizomycotina</taxon>
        <taxon>Eurotiomycetes</taxon>
        <taxon>Eurotiomycetidae</taxon>
        <taxon>Eurotiales</taxon>
        <taxon>Aspergillaceae</taxon>
        <taxon>Penicillium</taxon>
    </lineage>
</organism>
<dbReference type="AlphaFoldDB" id="A0A9W9I687"/>
<keyword evidence="2" id="KW-1185">Reference proteome</keyword>
<sequence>MPEIAVAASVLSTLFSGATSVASIVMSHQFIIAGETIFINLISALMHGDGVGSSGDIRTFLQDGSWVNVPDMDMAKTSQTMMSMIQSSMINYLCACNGIGSTGPKDQDNLIWWCDDNNQAWYLYYWQRRPTDQDTQYDNSDNGWIARPWGSDRMGKPPYLKTTGGSGPFWENINPSDAVISAKAYRVAGNDYDTATWNKRIEEIFSTGANPWSEGTSMEGLWTIPVCDISATVSSDYDYAFKQYILQPYGYGYKPKWCGPICGNDANQTIAFYQKANFGNGFSAPFLDSCEYAGKTWDWQTGDTSN</sequence>
<reference evidence="1" key="2">
    <citation type="journal article" date="2023" name="IMA Fungus">
        <title>Comparative genomic study of the Penicillium genus elucidates a diverse pangenome and 15 lateral gene transfer events.</title>
        <authorList>
            <person name="Petersen C."/>
            <person name="Sorensen T."/>
            <person name="Nielsen M.R."/>
            <person name="Sondergaard T.E."/>
            <person name="Sorensen J.L."/>
            <person name="Fitzpatrick D.A."/>
            <person name="Frisvad J.C."/>
            <person name="Nielsen K.L."/>
        </authorList>
    </citation>
    <scope>NUCLEOTIDE SEQUENCE</scope>
    <source>
        <strain evidence="1">IBT 26290</strain>
    </source>
</reference>
<dbReference type="OrthoDB" id="5383967at2759"/>
<dbReference type="GeneID" id="81424493"/>
<name>A0A9W9I687_9EURO</name>
<reference evidence="1" key="1">
    <citation type="submission" date="2022-11" db="EMBL/GenBank/DDBJ databases">
        <authorList>
            <person name="Petersen C."/>
        </authorList>
    </citation>
    <scope>NUCLEOTIDE SEQUENCE</scope>
    <source>
        <strain evidence="1">IBT 26290</strain>
    </source>
</reference>
<dbReference type="Proteomes" id="UP001149163">
    <property type="component" value="Unassembled WGS sequence"/>
</dbReference>
<protein>
    <submittedName>
        <fullName evidence="1">Uncharacterized protein</fullName>
    </submittedName>
</protein>
<gene>
    <name evidence="1" type="ORF">N7482_003192</name>
</gene>
<evidence type="ECO:0000313" key="2">
    <source>
        <dbReference type="Proteomes" id="UP001149163"/>
    </source>
</evidence>
<accession>A0A9W9I687</accession>